<keyword evidence="3" id="KW-1185">Reference proteome</keyword>
<dbReference type="EMBL" id="FOEH01000001">
    <property type="protein sequence ID" value="SEP79366.1"/>
    <property type="molecule type" value="Genomic_DNA"/>
</dbReference>
<sequence length="128" mass="14989">MSEIKCLVCGGEHFRKGYYTIDVNVDIYSTAYNDVRTIANSFEYPVDIDVDVNTELDHQTDARADINLMLVPEEKKSFIDRHSDVYKYACEDCGYIMTFTKVKNVKSKKEENEQKQRENNYDWTDFGN</sequence>
<evidence type="ECO:0000313" key="2">
    <source>
        <dbReference type="EMBL" id="SEP79366.1"/>
    </source>
</evidence>
<evidence type="ECO:0000256" key="1">
    <source>
        <dbReference type="SAM" id="MobiDB-lite"/>
    </source>
</evidence>
<proteinExistence type="predicted"/>
<comment type="caution">
    <text evidence="2">The sequence shown here is derived from an EMBL/GenBank/DDBJ whole genome shotgun (WGS) entry which is preliminary data.</text>
</comment>
<evidence type="ECO:0000313" key="3">
    <source>
        <dbReference type="Proteomes" id="UP000198733"/>
    </source>
</evidence>
<accession>A0A1H9ARI9</accession>
<dbReference type="RefSeq" id="WP_092502578.1">
    <property type="nucleotide sequence ID" value="NZ_FOEH01000001.1"/>
</dbReference>
<dbReference type="Proteomes" id="UP000198733">
    <property type="component" value="Unassembled WGS sequence"/>
</dbReference>
<name>A0A1H9ARI9_9BACI</name>
<protein>
    <submittedName>
        <fullName evidence="2">Uncharacterized protein</fullName>
    </submittedName>
</protein>
<organism evidence="2 3">
    <name type="scientific">Virgibacillus subterraneus</name>
    <dbReference type="NCBI Taxonomy" id="621109"/>
    <lineage>
        <taxon>Bacteria</taxon>
        <taxon>Bacillati</taxon>
        <taxon>Bacillota</taxon>
        <taxon>Bacilli</taxon>
        <taxon>Bacillales</taxon>
        <taxon>Bacillaceae</taxon>
        <taxon>Virgibacillus</taxon>
    </lineage>
</organism>
<reference evidence="2 3" key="1">
    <citation type="submission" date="2016-10" db="EMBL/GenBank/DDBJ databases">
        <authorList>
            <person name="Varghese N."/>
            <person name="Submissions S."/>
        </authorList>
    </citation>
    <scope>NUCLEOTIDE SEQUENCE [LARGE SCALE GENOMIC DNA]</scope>
    <source>
        <strain evidence="2 3">CGMCC 1.7734</strain>
    </source>
</reference>
<feature type="region of interest" description="Disordered" evidence="1">
    <location>
        <begin position="106"/>
        <end position="128"/>
    </location>
</feature>
<gene>
    <name evidence="2" type="ORF">SAMN05216232_0907</name>
</gene>
<feature type="compositionally biased region" description="Basic and acidic residues" evidence="1">
    <location>
        <begin position="107"/>
        <end position="120"/>
    </location>
</feature>